<feature type="coiled-coil region" evidence="17">
    <location>
        <begin position="1233"/>
        <end position="1264"/>
    </location>
</feature>
<dbReference type="Pfam" id="PF00211">
    <property type="entry name" value="Guanylate_cyc"/>
    <property type="match status" value="1"/>
</dbReference>
<dbReference type="Gene3D" id="3.40.50.2300">
    <property type="match status" value="2"/>
</dbReference>
<dbReference type="InterPro" id="IPR028082">
    <property type="entry name" value="Peripla_BP_I"/>
</dbReference>
<feature type="domain" description="Guanylate cyclase" evidence="21">
    <location>
        <begin position="1296"/>
        <end position="1423"/>
    </location>
</feature>
<comment type="catalytic activity">
    <reaction evidence="1 16">
        <text>GTP = 3',5'-cyclic GMP + diphosphate</text>
        <dbReference type="Rhea" id="RHEA:13665"/>
        <dbReference type="ChEBI" id="CHEBI:33019"/>
        <dbReference type="ChEBI" id="CHEBI:37565"/>
        <dbReference type="ChEBI" id="CHEBI:57746"/>
        <dbReference type="EC" id="4.6.1.2"/>
    </reaction>
</comment>
<evidence type="ECO:0000256" key="7">
    <source>
        <dbReference type="ARBA" id="ARBA00022741"/>
    </source>
</evidence>
<evidence type="ECO:0000256" key="8">
    <source>
        <dbReference type="ARBA" id="ARBA00022989"/>
    </source>
</evidence>
<evidence type="ECO:0000256" key="17">
    <source>
        <dbReference type="SAM" id="Coils"/>
    </source>
</evidence>
<evidence type="ECO:0000256" key="13">
    <source>
        <dbReference type="ARBA" id="ARBA00023239"/>
    </source>
</evidence>
<protein>
    <recommendedName>
        <fullName evidence="4 16">Guanylate cyclase</fullName>
        <ecNumber evidence="4 16">4.6.1.2</ecNumber>
    </recommendedName>
</protein>
<dbReference type="Gene3D" id="6.10.250.2090">
    <property type="match status" value="1"/>
</dbReference>
<reference evidence="23" key="1">
    <citation type="submission" date="2022-11" db="UniProtKB">
        <authorList>
            <consortium name="WormBaseParasite"/>
        </authorList>
    </citation>
    <scope>IDENTIFICATION</scope>
</reference>
<dbReference type="GO" id="GO:0005524">
    <property type="term" value="F:ATP binding"/>
    <property type="evidence" value="ECO:0007669"/>
    <property type="project" value="InterPro"/>
</dbReference>
<keyword evidence="7" id="KW-0547">Nucleotide-binding</keyword>
<evidence type="ECO:0000313" key="22">
    <source>
        <dbReference type="Proteomes" id="UP000887561"/>
    </source>
</evidence>
<dbReference type="GO" id="GO:0004016">
    <property type="term" value="F:adenylate cyclase activity"/>
    <property type="evidence" value="ECO:0007669"/>
    <property type="project" value="TreeGrafter"/>
</dbReference>
<dbReference type="SUPFAM" id="SSF56112">
    <property type="entry name" value="Protein kinase-like (PK-like)"/>
    <property type="match status" value="1"/>
</dbReference>
<organism evidence="22 23">
    <name type="scientific">Meloidogyne javanica</name>
    <name type="common">Root-knot nematode worm</name>
    <dbReference type="NCBI Taxonomy" id="6303"/>
    <lineage>
        <taxon>Eukaryota</taxon>
        <taxon>Metazoa</taxon>
        <taxon>Ecdysozoa</taxon>
        <taxon>Nematoda</taxon>
        <taxon>Chromadorea</taxon>
        <taxon>Rhabditida</taxon>
        <taxon>Tylenchina</taxon>
        <taxon>Tylenchomorpha</taxon>
        <taxon>Tylenchoidea</taxon>
        <taxon>Meloidogynidae</taxon>
        <taxon>Meloidogyninae</taxon>
        <taxon>Meloidogyne</taxon>
        <taxon>Meloidogyne incognita group</taxon>
    </lineage>
</organism>
<dbReference type="Pfam" id="PF07714">
    <property type="entry name" value="PK_Tyr_Ser-Thr"/>
    <property type="match status" value="1"/>
</dbReference>
<dbReference type="SUPFAM" id="SSF53822">
    <property type="entry name" value="Periplasmic binding protein-like I"/>
    <property type="match status" value="1"/>
</dbReference>
<evidence type="ECO:0000256" key="11">
    <source>
        <dbReference type="ARBA" id="ARBA00023170"/>
    </source>
</evidence>
<keyword evidence="5 19" id="KW-0812">Transmembrane</keyword>
<evidence type="ECO:0000256" key="10">
    <source>
        <dbReference type="ARBA" id="ARBA00023136"/>
    </source>
</evidence>
<accession>A0A915M2I7</accession>
<dbReference type="SUPFAM" id="SSF55073">
    <property type="entry name" value="Nucleotide cyclase"/>
    <property type="match status" value="1"/>
</dbReference>
<dbReference type="PANTHER" id="PTHR11920:SF501">
    <property type="entry name" value="GUANYLATE CYCLASE 32E"/>
    <property type="match status" value="1"/>
</dbReference>
<dbReference type="InterPro" id="IPR001107">
    <property type="entry name" value="Band_7"/>
</dbReference>
<keyword evidence="12" id="KW-0325">Glycoprotein</keyword>
<evidence type="ECO:0000256" key="14">
    <source>
        <dbReference type="ARBA" id="ARBA00023293"/>
    </source>
</evidence>
<dbReference type="GO" id="GO:0005886">
    <property type="term" value="C:plasma membrane"/>
    <property type="evidence" value="ECO:0007669"/>
    <property type="project" value="TreeGrafter"/>
</dbReference>
<feature type="transmembrane region" description="Helical" evidence="19">
    <location>
        <begin position="1000"/>
        <end position="1019"/>
    </location>
</feature>
<keyword evidence="11" id="KW-0675">Receptor</keyword>
<dbReference type="PANTHER" id="PTHR11920">
    <property type="entry name" value="GUANYLYL CYCLASE"/>
    <property type="match status" value="1"/>
</dbReference>
<dbReference type="InterPro" id="IPR011009">
    <property type="entry name" value="Kinase-like_dom_sf"/>
</dbReference>
<evidence type="ECO:0000256" key="16">
    <source>
        <dbReference type="RuleBase" id="RU003431"/>
    </source>
</evidence>
<dbReference type="Pfam" id="PF01094">
    <property type="entry name" value="ANF_receptor"/>
    <property type="match status" value="1"/>
</dbReference>
<keyword evidence="10 19" id="KW-0472">Membrane</keyword>
<feature type="transmembrane region" description="Helical" evidence="19">
    <location>
        <begin position="65"/>
        <end position="90"/>
    </location>
</feature>
<dbReference type="GO" id="GO:0004672">
    <property type="term" value="F:protein kinase activity"/>
    <property type="evidence" value="ECO:0007669"/>
    <property type="project" value="InterPro"/>
</dbReference>
<keyword evidence="8 19" id="KW-1133">Transmembrane helix</keyword>
<comment type="subcellular location">
    <subcellularLocation>
        <location evidence="2">Membrane</location>
        <topology evidence="2">Single-pass type I membrane protein</topology>
    </subcellularLocation>
</comment>
<dbReference type="SUPFAM" id="SSF117892">
    <property type="entry name" value="Band 7/SPFH domain"/>
    <property type="match status" value="1"/>
</dbReference>
<dbReference type="WBParaSite" id="scaffold2330_cov248.g4679">
    <property type="protein sequence ID" value="scaffold2330_cov248.g4679"/>
    <property type="gene ID" value="scaffold2330_cov248.g4679"/>
</dbReference>
<evidence type="ECO:0000256" key="18">
    <source>
        <dbReference type="SAM" id="MobiDB-lite"/>
    </source>
</evidence>
<dbReference type="InterPro" id="IPR001828">
    <property type="entry name" value="ANF_lig-bd_rcpt"/>
</dbReference>
<keyword evidence="14 16" id="KW-0141">cGMP biosynthesis</keyword>
<keyword evidence="17" id="KW-0175">Coiled coil</keyword>
<evidence type="ECO:0000256" key="4">
    <source>
        <dbReference type="ARBA" id="ARBA00012202"/>
    </source>
</evidence>
<dbReference type="Pfam" id="PF01145">
    <property type="entry name" value="Band_7"/>
    <property type="match status" value="1"/>
</dbReference>
<evidence type="ECO:0000256" key="12">
    <source>
        <dbReference type="ARBA" id="ARBA00023180"/>
    </source>
</evidence>
<dbReference type="FunFam" id="3.30.70.1230:FF:000004">
    <property type="entry name" value="Guanylate cyclase"/>
    <property type="match status" value="1"/>
</dbReference>
<dbReference type="PROSITE" id="PS50011">
    <property type="entry name" value="PROTEIN_KINASE_DOM"/>
    <property type="match status" value="1"/>
</dbReference>
<dbReference type="InterPro" id="IPR018297">
    <property type="entry name" value="A/G_cyclase_CS"/>
</dbReference>
<dbReference type="InterPro" id="IPR029787">
    <property type="entry name" value="Nucleotide_cyclase"/>
</dbReference>
<dbReference type="GO" id="GO:0001653">
    <property type="term" value="F:peptide receptor activity"/>
    <property type="evidence" value="ECO:0007669"/>
    <property type="project" value="TreeGrafter"/>
</dbReference>
<dbReference type="Gene3D" id="1.10.510.10">
    <property type="entry name" value="Transferase(Phosphotransferase) domain 1"/>
    <property type="match status" value="1"/>
</dbReference>
<feature type="transmembrane region" description="Helical" evidence="19">
    <location>
        <begin position="872"/>
        <end position="896"/>
    </location>
</feature>
<evidence type="ECO:0000256" key="9">
    <source>
        <dbReference type="ARBA" id="ARBA00023134"/>
    </source>
</evidence>
<dbReference type="Proteomes" id="UP000887561">
    <property type="component" value="Unplaced"/>
</dbReference>
<dbReference type="InterPro" id="IPR000719">
    <property type="entry name" value="Prot_kinase_dom"/>
</dbReference>
<dbReference type="CDD" id="cd07302">
    <property type="entry name" value="CHD"/>
    <property type="match status" value="1"/>
</dbReference>
<evidence type="ECO:0000313" key="23">
    <source>
        <dbReference type="WBParaSite" id="scaffold2330_cov248.g4679"/>
    </source>
</evidence>
<dbReference type="Gene3D" id="3.30.70.1230">
    <property type="entry name" value="Nucleotide cyclase"/>
    <property type="match status" value="1"/>
</dbReference>
<comment type="similarity">
    <text evidence="3">Belongs to the band 7/mec-2 family.</text>
</comment>
<evidence type="ECO:0000256" key="15">
    <source>
        <dbReference type="RuleBase" id="RU000405"/>
    </source>
</evidence>
<sequence length="1821" mass="208281">MDIRDRHLMRHSQRRFSNKMAEEHLEFSPFDPITEEKQYKTLKKIEVFFLGNFEPMTGNLGISGYILMVCSYILLALTFPIAICFCVKVVKEYERAVIFRLGRLLPGGARGPGIFIVIPCIDTYRKVDLRVLSFDVPPQEILSRDAVTVAVDVVVYFRISNATISVTNVEDSSRSTKLLAQTTLRNILGTKTLAEMLSDREQISLQMQSTLDEITSPWGVKVERVEMKDVRLPVQLQRAMAAEAEATREAGAKIIAAEGEQKASKALSEAALIVSQSPVALQLRFLQTLSTISAEKNRTIIFPLPMEIVRHFINQNIIEESINSTNKSRALSFLKEKILHSEDDQTAFRQNSQEVHDPRKPILISYLAAVSQFSQLIFDKLQDVANSRSNELADFSSLMNGHSCFSTEFEGSMISGALQVAIDYVNNNPDMLPGTEYFMDHWKRGAKVFIGPEVNCRTEATMASSQNLPLILHKCKDQTVSDKKRYPTFARTVPAESVIARSFIALLKHFCWYKFVVIFENAHANVELLTAIRRLLEEESQQVEQQKKRSDPVNSCKGERKYTILNVSLVNHPFSEVEKTNVDKIRQIVDATKTATRIYVTFGNVRLFRRILLEMGEMGLMSNGEYALLYLDTDYNWLNVYHAMNNHFFRDTLRKLNESWDNPDSMDRKLIGYSRSALAIIPTPVQLNSKIFTDFWKKANSYLPNFGVHHHETSSPIKANRFACYLYDAVMLYSQALHETIMDTLNRTSSISKVDESIENGREIISRILGRKYKSMQGFDMRIDENGDAEGNYTLLALQEVEPVLDGTNPDYYPLKEALTITADFMAHPNPINLPQLRFRRKIRWPTGKPPLDEPECGFDGEKCKEDESSSWWGTVLYIVLVSLLLIFGIGAIVTYRNQKFERELSMVWRIDRREIEKIVHCNNSSSNSLYIIEAGIAQNGEFFGQAAQDRRWPSLRGIALYKGALVAIKEIRYTRKPKELTRATKLELMRMTKLRHDNVNNFLGVILLHNVICVVREFCPKTSLMEVLRNRDIKLDSLFIASFTEDLIKGMIYLHESDVKVHGNLKSTNCLITSRWALQVADYGLHELRDGQEWENPQIMWESYLWTAPELLNQSEFCRVVKGTQKGDVYSFGIILHELIARQGPFNLIRDFNCFTYDETEDISSAEEVVRKVVAGIGFRPSLKGLQCQDYIVDTMELCWSEEPEFRPDFRHAIRHKLKQLFAGTLHSRNLMDHILVMMEKYQNQLEDLVDERTKELRDEKRRTDLLLQRMLPVSVAQQLLQGRDVVPEQFQSVTVYFSDIVGFTVISSESTPLQVVNMLNKLYTLFDRIIKQYDVYKVETIGDAYMVVSGVPTSRNGVYHAEQIATMALHLLKAVENFRIPHRPTEQLKLRIGPVVAGVVGKTMPRYCLFGDTVNTASRMESTSKALKIHCSHQTKEALDMDGDFVMEERGIVQIKGKGPMRTFWLVHRLNYNFFSDDLEDEFISDSEDYESEHFDPAIFPRSNVFPLTNAESTSTLQRGSGSPSTTALLRRLVEKAIGETDSLSSTHQQQNNCELIEDGLSEACNGMLQSIKEANSNIKMKNSSVICNNKFSPQKRRKLGSIAISSSFDYHKCPTIECNSSNDSYGDNFNQASNERKRSSLPEADLFTMSRYDTSQAISKNSQLNNLISDNCTIIPLNKDDEEHIFGENDDFDCLEATRKRSISFTGGTNNELNSLRPHFGGRTSRQHQNSAQSLGQQPLPLWSEPHLPLYPRHITYGLPEMAKDNHRSVRGNRKLCRVFRPIQQQRSFDHQSSSRFERDYELQKRPFARQYSRSRSP</sequence>
<dbReference type="InterPro" id="IPR001972">
    <property type="entry name" value="Stomatin_HflK_fam"/>
</dbReference>
<dbReference type="SMART" id="SM00244">
    <property type="entry name" value="PHB"/>
    <property type="match status" value="1"/>
</dbReference>
<evidence type="ECO:0000256" key="19">
    <source>
        <dbReference type="SAM" id="Phobius"/>
    </source>
</evidence>
<dbReference type="InterPro" id="IPR001054">
    <property type="entry name" value="A/G_cyclase"/>
</dbReference>
<keyword evidence="9" id="KW-0342">GTP-binding</keyword>
<dbReference type="InterPro" id="IPR001245">
    <property type="entry name" value="Ser-Thr/Tyr_kinase_cat_dom"/>
</dbReference>
<dbReference type="PROSITE" id="PS50125">
    <property type="entry name" value="GUANYLATE_CYCLASE_2"/>
    <property type="match status" value="1"/>
</dbReference>
<evidence type="ECO:0000259" key="20">
    <source>
        <dbReference type="PROSITE" id="PS50011"/>
    </source>
</evidence>
<dbReference type="InterPro" id="IPR050401">
    <property type="entry name" value="Cyclic_nucleotide_synthase"/>
</dbReference>
<feature type="region of interest" description="Disordered" evidence="18">
    <location>
        <begin position="1712"/>
        <end position="1744"/>
    </location>
</feature>
<evidence type="ECO:0000256" key="2">
    <source>
        <dbReference type="ARBA" id="ARBA00004479"/>
    </source>
</evidence>
<dbReference type="SMART" id="SM00044">
    <property type="entry name" value="CYCc"/>
    <property type="match status" value="1"/>
</dbReference>
<keyword evidence="13 15" id="KW-0456">Lyase</keyword>
<feature type="compositionally biased region" description="Polar residues" evidence="18">
    <location>
        <begin position="1730"/>
        <end position="1740"/>
    </location>
</feature>
<name>A0A915M2I7_MELJA</name>
<evidence type="ECO:0000256" key="1">
    <source>
        <dbReference type="ARBA" id="ARBA00001436"/>
    </source>
</evidence>
<dbReference type="EC" id="4.6.1.2" evidence="4 16"/>
<dbReference type="GO" id="GO:0004383">
    <property type="term" value="F:guanylate cyclase activity"/>
    <property type="evidence" value="ECO:0007669"/>
    <property type="project" value="UniProtKB-EC"/>
</dbReference>
<dbReference type="Gene3D" id="3.30.479.30">
    <property type="entry name" value="Band 7 domain"/>
    <property type="match status" value="1"/>
</dbReference>
<proteinExistence type="inferred from homology"/>
<dbReference type="PROSITE" id="PS00452">
    <property type="entry name" value="GUANYLATE_CYCLASE_1"/>
    <property type="match status" value="1"/>
</dbReference>
<dbReference type="FunFam" id="3.30.479.30:FF:000002">
    <property type="entry name" value="band 7 protein AGAP004871"/>
    <property type="match status" value="1"/>
</dbReference>
<dbReference type="GO" id="GO:0007168">
    <property type="term" value="P:receptor guanylyl cyclase signaling pathway"/>
    <property type="evidence" value="ECO:0007669"/>
    <property type="project" value="TreeGrafter"/>
</dbReference>
<comment type="similarity">
    <text evidence="15">Belongs to the adenylyl cyclase class-4/guanylyl cyclase family.</text>
</comment>
<dbReference type="GO" id="GO:0035556">
    <property type="term" value="P:intracellular signal transduction"/>
    <property type="evidence" value="ECO:0007669"/>
    <property type="project" value="InterPro"/>
</dbReference>
<dbReference type="GO" id="GO:0005525">
    <property type="term" value="F:GTP binding"/>
    <property type="evidence" value="ECO:0007669"/>
    <property type="project" value="UniProtKB-KW"/>
</dbReference>
<dbReference type="PRINTS" id="PR00721">
    <property type="entry name" value="STOMATIN"/>
</dbReference>
<evidence type="ECO:0000256" key="3">
    <source>
        <dbReference type="ARBA" id="ARBA00008164"/>
    </source>
</evidence>
<keyword evidence="6" id="KW-0732">Signal</keyword>
<feature type="region of interest" description="Disordered" evidence="18">
    <location>
        <begin position="1790"/>
        <end position="1821"/>
    </location>
</feature>
<feature type="compositionally biased region" description="Basic and acidic residues" evidence="18">
    <location>
        <begin position="1799"/>
        <end position="1808"/>
    </location>
</feature>
<evidence type="ECO:0000256" key="6">
    <source>
        <dbReference type="ARBA" id="ARBA00022729"/>
    </source>
</evidence>
<evidence type="ECO:0000259" key="21">
    <source>
        <dbReference type="PROSITE" id="PS50125"/>
    </source>
</evidence>
<evidence type="ECO:0000256" key="5">
    <source>
        <dbReference type="ARBA" id="ARBA00022692"/>
    </source>
</evidence>
<dbReference type="InterPro" id="IPR036013">
    <property type="entry name" value="Band_7/SPFH_dom_sf"/>
</dbReference>
<keyword evidence="22" id="KW-1185">Reference proteome</keyword>
<feature type="domain" description="Protein kinase" evidence="20">
    <location>
        <begin position="938"/>
        <end position="1220"/>
    </location>
</feature>